<keyword evidence="3" id="KW-0804">Transcription</keyword>
<feature type="domain" description="HTH marR-type" evidence="4">
    <location>
        <begin position="5"/>
        <end position="137"/>
    </location>
</feature>
<dbReference type="GO" id="GO:0003700">
    <property type="term" value="F:DNA-binding transcription factor activity"/>
    <property type="evidence" value="ECO:0007669"/>
    <property type="project" value="InterPro"/>
</dbReference>
<dbReference type="GO" id="GO:0006950">
    <property type="term" value="P:response to stress"/>
    <property type="evidence" value="ECO:0007669"/>
    <property type="project" value="TreeGrafter"/>
</dbReference>
<dbReference type="RefSeq" id="WP_119100512.1">
    <property type="nucleotide sequence ID" value="NZ_QXMJ01000107.1"/>
</dbReference>
<dbReference type="PANTHER" id="PTHR33164:SF64">
    <property type="entry name" value="TRANSCRIPTIONAL REGULATOR SLYA"/>
    <property type="match status" value="1"/>
</dbReference>
<dbReference type="SUPFAM" id="SSF46785">
    <property type="entry name" value="Winged helix' DNA-binding domain"/>
    <property type="match status" value="1"/>
</dbReference>
<name>A0A505DGL4_9ACTN</name>
<reference evidence="5 6" key="1">
    <citation type="submission" date="2019-06" db="EMBL/GenBank/DDBJ databases">
        <title>Streptomyces sporangiiformans sp. nov., a novel actinomycete isolated from soil in Mount Song.</title>
        <authorList>
            <person name="Han L."/>
        </authorList>
    </citation>
    <scope>NUCLEOTIDE SEQUENCE [LARGE SCALE GENOMIC DNA]</scope>
    <source>
        <strain evidence="5 6">NEAU-SSA 1</strain>
    </source>
</reference>
<evidence type="ECO:0000259" key="4">
    <source>
        <dbReference type="PROSITE" id="PS50995"/>
    </source>
</evidence>
<dbReference type="AlphaFoldDB" id="A0A505DGL4"/>
<keyword evidence="1" id="KW-0805">Transcription regulation</keyword>
<dbReference type="GO" id="GO:0003677">
    <property type="term" value="F:DNA binding"/>
    <property type="evidence" value="ECO:0007669"/>
    <property type="project" value="UniProtKB-KW"/>
</dbReference>
<gene>
    <name evidence="5" type="ORF">FGD71_012650</name>
</gene>
<protein>
    <submittedName>
        <fullName evidence="5">MarR family transcriptional regulator</fullName>
    </submittedName>
</protein>
<dbReference type="Gene3D" id="1.10.10.10">
    <property type="entry name" value="Winged helix-like DNA-binding domain superfamily/Winged helix DNA-binding domain"/>
    <property type="match status" value="1"/>
</dbReference>
<dbReference type="Pfam" id="PF12802">
    <property type="entry name" value="MarR_2"/>
    <property type="match status" value="1"/>
</dbReference>
<dbReference type="InterPro" id="IPR036388">
    <property type="entry name" value="WH-like_DNA-bd_sf"/>
</dbReference>
<evidence type="ECO:0000313" key="5">
    <source>
        <dbReference type="EMBL" id="TPQ21882.1"/>
    </source>
</evidence>
<dbReference type="InterPro" id="IPR000835">
    <property type="entry name" value="HTH_MarR-typ"/>
</dbReference>
<dbReference type="PROSITE" id="PS50995">
    <property type="entry name" value="HTH_MARR_2"/>
    <property type="match status" value="1"/>
</dbReference>
<dbReference type="PANTHER" id="PTHR33164">
    <property type="entry name" value="TRANSCRIPTIONAL REGULATOR, MARR FAMILY"/>
    <property type="match status" value="1"/>
</dbReference>
<keyword evidence="6" id="KW-1185">Reference proteome</keyword>
<organism evidence="5 6">
    <name type="scientific">Streptomyces sporangiiformans</name>
    <dbReference type="NCBI Taxonomy" id="2315329"/>
    <lineage>
        <taxon>Bacteria</taxon>
        <taxon>Bacillati</taxon>
        <taxon>Actinomycetota</taxon>
        <taxon>Actinomycetes</taxon>
        <taxon>Kitasatosporales</taxon>
        <taxon>Streptomycetaceae</taxon>
        <taxon>Streptomyces</taxon>
    </lineage>
</organism>
<dbReference type="InterPro" id="IPR036390">
    <property type="entry name" value="WH_DNA-bd_sf"/>
</dbReference>
<dbReference type="Proteomes" id="UP000317378">
    <property type="component" value="Unassembled WGS sequence"/>
</dbReference>
<proteinExistence type="predicted"/>
<sequence>MASRPQELLQLLTRAERLCVRRLQCVLDEFDCSVEAWRVLALLSDGQGHHMTAIADCAFLPAPSLTKLMDQLVEQNLVYRRNDPADRRRILAQLTPRGQRYWQRIDRQVRADWAELTPLLGQEDGKQLRTLLAGLAGAVDGTASNRGGRGSQQVVR</sequence>
<evidence type="ECO:0000256" key="1">
    <source>
        <dbReference type="ARBA" id="ARBA00023015"/>
    </source>
</evidence>
<accession>A0A505DGL4</accession>
<keyword evidence="2" id="KW-0238">DNA-binding</keyword>
<dbReference type="InterPro" id="IPR039422">
    <property type="entry name" value="MarR/SlyA-like"/>
</dbReference>
<evidence type="ECO:0000256" key="2">
    <source>
        <dbReference type="ARBA" id="ARBA00023125"/>
    </source>
</evidence>
<dbReference type="OrthoDB" id="4629660at2"/>
<dbReference type="EMBL" id="VCHX02000107">
    <property type="protein sequence ID" value="TPQ21882.1"/>
    <property type="molecule type" value="Genomic_DNA"/>
</dbReference>
<evidence type="ECO:0000313" key="6">
    <source>
        <dbReference type="Proteomes" id="UP000317378"/>
    </source>
</evidence>
<dbReference type="SMART" id="SM00347">
    <property type="entry name" value="HTH_MARR"/>
    <property type="match status" value="1"/>
</dbReference>
<comment type="caution">
    <text evidence="5">The sequence shown here is derived from an EMBL/GenBank/DDBJ whole genome shotgun (WGS) entry which is preliminary data.</text>
</comment>
<evidence type="ECO:0000256" key="3">
    <source>
        <dbReference type="ARBA" id="ARBA00023163"/>
    </source>
</evidence>